<dbReference type="Pfam" id="PF13532">
    <property type="entry name" value="2OG-FeII_Oxy_2"/>
    <property type="match status" value="1"/>
</dbReference>
<evidence type="ECO:0000313" key="9">
    <source>
        <dbReference type="EMBL" id="KAJ9179439.1"/>
    </source>
</evidence>
<dbReference type="PANTHER" id="PTHR16557">
    <property type="entry name" value="ALKYLATED DNA REPAIR PROTEIN ALKB-RELATED"/>
    <property type="match status" value="1"/>
</dbReference>
<organism evidence="9 10">
    <name type="scientific">Hevea brasiliensis</name>
    <name type="common">Para rubber tree</name>
    <name type="synonym">Siphonia brasiliensis</name>
    <dbReference type="NCBI Taxonomy" id="3981"/>
    <lineage>
        <taxon>Eukaryota</taxon>
        <taxon>Viridiplantae</taxon>
        <taxon>Streptophyta</taxon>
        <taxon>Embryophyta</taxon>
        <taxon>Tracheophyta</taxon>
        <taxon>Spermatophyta</taxon>
        <taxon>Magnoliopsida</taxon>
        <taxon>eudicotyledons</taxon>
        <taxon>Gunneridae</taxon>
        <taxon>Pentapetalae</taxon>
        <taxon>rosids</taxon>
        <taxon>fabids</taxon>
        <taxon>Malpighiales</taxon>
        <taxon>Euphorbiaceae</taxon>
        <taxon>Crotonoideae</taxon>
        <taxon>Micrandreae</taxon>
        <taxon>Hevea</taxon>
    </lineage>
</organism>
<evidence type="ECO:0000256" key="4">
    <source>
        <dbReference type="ARBA" id="ARBA00022964"/>
    </source>
</evidence>
<keyword evidence="3" id="KW-0479">Metal-binding</keyword>
<dbReference type="InterPro" id="IPR027450">
    <property type="entry name" value="AlkB-like"/>
</dbReference>
<accession>A0ABQ9MKL8</accession>
<sequence length="464" mass="50925">MNRGRASSSGGYSNPRGRSSRSAGHSSYRGRHMDGADGACYDSSFSRRDGTSHGRRGSTNSKVPTQVYLPKKPSGDGTIHSEVLQQDQNASNASGSESKQLESFEAFDSASEGSSALSSACSSSQDNVVNIQAGQVLTEGAVKEGTLHHDLSSKLNISTQQNQSLPSLNSGAKDQPSQQQCAKSTECNRESEHSEHRTLIETFDIFLPRTGTPVILKPSLLAKNREKRNEVKRASKLEGKILRSGMVLLKGYLSMDDQVKMVKKCRDLGLGPGGFYQPNYHDGAKLHLRMMCLGRNWDPNTSMYGEYRPIDGAKPPKIPHEFCSLVENAMKDSCAFIEGNSEASSLEDCLPWMSPDICIVNFYSASGRLGLHQDKDESERSLKKRLPVVSFSIGDEGEFVYGENRDEKNAAKVILESGDVLIFGGKSRHIFHGVRSVHPNTAPKSLLEETNLRPGRLNLTFREY</sequence>
<dbReference type="PANTHER" id="PTHR16557:SF2">
    <property type="entry name" value="NUCLEIC ACID DIOXYGENASE ALKBH1"/>
    <property type="match status" value="1"/>
</dbReference>
<feature type="region of interest" description="Disordered" evidence="7">
    <location>
        <begin position="1"/>
        <end position="107"/>
    </location>
</feature>
<gene>
    <name evidence="9" type="ORF">P3X46_011227</name>
</gene>
<dbReference type="EMBL" id="JARPOI010000006">
    <property type="protein sequence ID" value="KAJ9179439.1"/>
    <property type="molecule type" value="Genomic_DNA"/>
</dbReference>
<dbReference type="PROSITE" id="PS51471">
    <property type="entry name" value="FE2OG_OXY"/>
    <property type="match status" value="1"/>
</dbReference>
<keyword evidence="6" id="KW-0408">Iron</keyword>
<comment type="similarity">
    <text evidence="2">Belongs to the alkB family.</text>
</comment>
<comment type="caution">
    <text evidence="9">The sequence shown here is derived from an EMBL/GenBank/DDBJ whole genome shotgun (WGS) entry which is preliminary data.</text>
</comment>
<evidence type="ECO:0000313" key="10">
    <source>
        <dbReference type="Proteomes" id="UP001174677"/>
    </source>
</evidence>
<evidence type="ECO:0000259" key="8">
    <source>
        <dbReference type="PROSITE" id="PS51471"/>
    </source>
</evidence>
<proteinExistence type="inferred from homology"/>
<feature type="domain" description="Fe2OG dioxygenase" evidence="8">
    <location>
        <begin position="354"/>
        <end position="464"/>
    </location>
</feature>
<dbReference type="Gene3D" id="2.60.120.590">
    <property type="entry name" value="Alpha-ketoglutarate-dependent dioxygenase AlkB-like"/>
    <property type="match status" value="1"/>
</dbReference>
<feature type="compositionally biased region" description="Polar residues" evidence="7">
    <location>
        <begin position="1"/>
        <end position="12"/>
    </location>
</feature>
<reference evidence="9" key="1">
    <citation type="journal article" date="2023" name="Plant Biotechnol. J.">
        <title>Chromosome-level wild Hevea brasiliensis genome provides new tools for genomic-assisted breeding and valuable loci to elevate rubber yield.</title>
        <authorList>
            <person name="Cheng H."/>
            <person name="Song X."/>
            <person name="Hu Y."/>
            <person name="Wu T."/>
            <person name="Yang Q."/>
            <person name="An Z."/>
            <person name="Feng S."/>
            <person name="Deng Z."/>
            <person name="Wu W."/>
            <person name="Zeng X."/>
            <person name="Tu M."/>
            <person name="Wang X."/>
            <person name="Huang H."/>
        </authorList>
    </citation>
    <scope>NUCLEOTIDE SEQUENCE</scope>
    <source>
        <strain evidence="9">MT/VB/25A 57/8</strain>
    </source>
</reference>
<comment type="cofactor">
    <cofactor evidence="1">
        <name>Fe(2+)</name>
        <dbReference type="ChEBI" id="CHEBI:29033"/>
    </cofactor>
</comment>
<dbReference type="InterPro" id="IPR037151">
    <property type="entry name" value="AlkB-like_sf"/>
</dbReference>
<dbReference type="SUPFAM" id="SSF51197">
    <property type="entry name" value="Clavaminate synthase-like"/>
    <property type="match status" value="1"/>
</dbReference>
<name>A0ABQ9MKL8_HEVBR</name>
<feature type="compositionally biased region" description="Low complexity" evidence="7">
    <location>
        <begin position="16"/>
        <end position="27"/>
    </location>
</feature>
<evidence type="ECO:0000256" key="2">
    <source>
        <dbReference type="ARBA" id="ARBA00007879"/>
    </source>
</evidence>
<dbReference type="InterPro" id="IPR005123">
    <property type="entry name" value="Oxoglu/Fe-dep_dioxygenase_dom"/>
</dbReference>
<dbReference type="InterPro" id="IPR004574">
    <property type="entry name" value="Alkb"/>
</dbReference>
<evidence type="ECO:0000256" key="3">
    <source>
        <dbReference type="ARBA" id="ARBA00022723"/>
    </source>
</evidence>
<dbReference type="Proteomes" id="UP001174677">
    <property type="component" value="Chromosome 6"/>
</dbReference>
<keyword evidence="4" id="KW-0223">Dioxygenase</keyword>
<keyword evidence="5" id="KW-0560">Oxidoreductase</keyword>
<evidence type="ECO:0000256" key="6">
    <source>
        <dbReference type="ARBA" id="ARBA00023004"/>
    </source>
</evidence>
<protein>
    <recommendedName>
        <fullName evidence="8">Fe2OG dioxygenase domain-containing protein</fullName>
    </recommendedName>
</protein>
<feature type="compositionally biased region" description="Polar residues" evidence="7">
    <location>
        <begin position="83"/>
        <end position="98"/>
    </location>
</feature>
<keyword evidence="10" id="KW-1185">Reference proteome</keyword>
<evidence type="ECO:0000256" key="5">
    <source>
        <dbReference type="ARBA" id="ARBA00023002"/>
    </source>
</evidence>
<evidence type="ECO:0000256" key="1">
    <source>
        <dbReference type="ARBA" id="ARBA00001954"/>
    </source>
</evidence>
<evidence type="ECO:0000256" key="7">
    <source>
        <dbReference type="SAM" id="MobiDB-lite"/>
    </source>
</evidence>